<proteinExistence type="predicted"/>
<dbReference type="Gene3D" id="1.25.10.10">
    <property type="entry name" value="Leucine-rich Repeat Variant"/>
    <property type="match status" value="1"/>
</dbReference>
<dbReference type="VEuPathDB" id="AmoebaDB:EHI8A_000300"/>
<dbReference type="Proteomes" id="UP000078387">
    <property type="component" value="Unassembled WGS sequence"/>
</dbReference>
<dbReference type="OMA" id="MEKYLEC"/>
<reference evidence="1 2" key="1">
    <citation type="submission" date="2016-05" db="EMBL/GenBank/DDBJ databases">
        <title>First whole genome sequencing of Entamoeba histolytica HM1:IMSS-clone-6.</title>
        <authorList>
            <person name="Mukherjee Avik.K."/>
            <person name="Izumyama S."/>
            <person name="Nakada-Tsukui K."/>
            <person name="Nozaki T."/>
        </authorList>
    </citation>
    <scope>NUCLEOTIDE SEQUENCE [LARGE SCALE GENOMIC DNA]</scope>
    <source>
        <strain evidence="1 2">HM1:IMSS clone 6</strain>
    </source>
</reference>
<protein>
    <submittedName>
        <fullName evidence="1">Uncharacterized protein</fullName>
    </submittedName>
</protein>
<dbReference type="VEuPathDB" id="AmoebaDB:EHI7A_000960"/>
<evidence type="ECO:0000313" key="2">
    <source>
        <dbReference type="Proteomes" id="UP000078387"/>
    </source>
</evidence>
<comment type="caution">
    <text evidence="1">The sequence shown here is derived from an EMBL/GenBank/DDBJ whole genome shotgun (WGS) entry which is preliminary data.</text>
</comment>
<dbReference type="InterPro" id="IPR011989">
    <property type="entry name" value="ARM-like"/>
</dbReference>
<gene>
    <name evidence="1" type="ORF">CL6EHI_118610</name>
</gene>
<name>A0A5K1U6J3_ENTHI</name>
<dbReference type="VEuPathDB" id="AmoebaDB:EHI5A_002200"/>
<dbReference type="SUPFAM" id="SSF48371">
    <property type="entry name" value="ARM repeat"/>
    <property type="match status" value="1"/>
</dbReference>
<dbReference type="EMBL" id="BDEQ01000001">
    <property type="protein sequence ID" value="GAT93916.1"/>
    <property type="molecule type" value="Genomic_DNA"/>
</dbReference>
<organism evidence="1 2">
    <name type="scientific">Entamoeba histolytica</name>
    <dbReference type="NCBI Taxonomy" id="5759"/>
    <lineage>
        <taxon>Eukaryota</taxon>
        <taxon>Amoebozoa</taxon>
        <taxon>Evosea</taxon>
        <taxon>Archamoebae</taxon>
        <taxon>Mastigamoebida</taxon>
        <taxon>Entamoebidae</taxon>
        <taxon>Entamoeba</taxon>
    </lineage>
</organism>
<evidence type="ECO:0000313" key="1">
    <source>
        <dbReference type="EMBL" id="GAT93916.1"/>
    </source>
</evidence>
<dbReference type="VEuPathDB" id="AmoebaDB:KM1_000890"/>
<dbReference type="AlphaFoldDB" id="A0A5K1U6J3"/>
<dbReference type="VEuPathDB" id="AmoebaDB:EHI_118610"/>
<accession>A0A5K1U6J3</accession>
<sequence>MQQTCCRDESSHTLDLLDLTEWTTKLNNIYNNTITIPSVQQNQKIEFEKIVNLVCIDGILHIPYGIIKSGIISEAQPNDNIYICGTIKTLTSIMNTIILNKPITLNEFSVYDINEMIYGIMAMEINNNDFIKEIGKWLIDHKSERLDDIAESYLINSLLSHNKEIAYQLRDQLGLAENTQKVFSSMVLEDGISDISCSQENMGVIVGFVIENIIREGGGWYNELQKLLNKTITSKEYIQPLIIGCWRLCNEDKCQKEFIESGCLKEIIKIIKSNPKEDIILIFIEITILLMQNESNFKSLEKFEVIEILIDIIKKNVSLKLMEMSGLRALSLYCGFEESNNKMIDNQWVEVIKNIMELYLSDEGIQSIGLNIFIKLLSTKRCISKFIEIGVIDNLIQIFQIYKDNPGILLLCFQVYKEIVRNSKDTKILNIFPLIIQISHSFENDVSIISGCMFIFSYVFSLSNTINYKTDDNIKWIFELAMKFTELEDIQNAVIQIVFSLINDKQINICKLNNCIIIVSFLVLQSTTIDQSIKIMKIIHYFLSNGVSNELLGQDIFNVITEKMKINDNEEFIVYTIQCLEDSLNESLSMNESQMKKYENWVNICVSKCHTFNTSQTNKRCLSLIKKYIEVFRSIDKLEDQEWRDIIFNTISQNQEDIETIKDALTLRVVANQIQPFFSYNEVIQIIQILETIIQKTNNKEFDQLVLQICILFLCPFNQNVIQTSQLLKKSILYKRIIQQIPSIANQLNISVLQVLMTSLILSKPYSIYSFISLNVWEIVSSLSNDPDISQLLNTTTSINSFCSLIKKLPTSQNNCIGFYAIMSIATLPSQDQQLMIQYAIKLLSTPSTSISERRNAILLFALLNNDSIKREESLVKKSLTSIINVLSEPHCPADYVCVGVCALFNLAITPSVRTLLNTPNTKTLLNNLIAENEDCKEIITEILKRINEEGYHKGFSLQIDL</sequence>
<dbReference type="InterPro" id="IPR016024">
    <property type="entry name" value="ARM-type_fold"/>
</dbReference>